<dbReference type="InterPro" id="IPR036770">
    <property type="entry name" value="Ankyrin_rpt-contain_sf"/>
</dbReference>
<dbReference type="GO" id="GO:0051059">
    <property type="term" value="F:NF-kappaB binding"/>
    <property type="evidence" value="ECO:0007669"/>
    <property type="project" value="TreeGrafter"/>
</dbReference>
<evidence type="ECO:0000256" key="3">
    <source>
        <dbReference type="PROSITE-ProRule" id="PRU00023"/>
    </source>
</evidence>
<reference evidence="4 5" key="1">
    <citation type="submission" date="2020-06" db="EMBL/GenBank/DDBJ databases">
        <authorList>
            <person name="Li R."/>
            <person name="Bekaert M."/>
        </authorList>
    </citation>
    <scope>NUCLEOTIDE SEQUENCE [LARGE SCALE GENOMIC DNA]</scope>
    <source>
        <strain evidence="5">wild</strain>
    </source>
</reference>
<organism evidence="4 5">
    <name type="scientific">Mytilus coruscus</name>
    <name type="common">Sea mussel</name>
    <dbReference type="NCBI Taxonomy" id="42192"/>
    <lineage>
        <taxon>Eukaryota</taxon>
        <taxon>Metazoa</taxon>
        <taxon>Spiralia</taxon>
        <taxon>Lophotrochozoa</taxon>
        <taxon>Mollusca</taxon>
        <taxon>Bivalvia</taxon>
        <taxon>Autobranchia</taxon>
        <taxon>Pteriomorphia</taxon>
        <taxon>Mytilida</taxon>
        <taxon>Mytiloidea</taxon>
        <taxon>Mytilidae</taxon>
        <taxon>Mytilinae</taxon>
        <taxon>Mytilus</taxon>
    </lineage>
</organism>
<protein>
    <submittedName>
        <fullName evidence="4">NFKBIA</fullName>
    </submittedName>
</protein>
<dbReference type="Pfam" id="PF12796">
    <property type="entry name" value="Ank_2"/>
    <property type="match status" value="1"/>
</dbReference>
<keyword evidence="5" id="KW-1185">Reference proteome</keyword>
<gene>
    <name evidence="4" type="ORF">MCOR_24402</name>
</gene>
<evidence type="ECO:0000256" key="1">
    <source>
        <dbReference type="ARBA" id="ARBA00022737"/>
    </source>
</evidence>
<dbReference type="PROSITE" id="PS50088">
    <property type="entry name" value="ANK_REPEAT"/>
    <property type="match status" value="3"/>
</dbReference>
<dbReference type="Pfam" id="PF00023">
    <property type="entry name" value="Ank"/>
    <property type="match status" value="1"/>
</dbReference>
<dbReference type="Gene3D" id="1.25.40.20">
    <property type="entry name" value="Ankyrin repeat-containing domain"/>
    <property type="match status" value="1"/>
</dbReference>
<dbReference type="SUPFAM" id="SSF48403">
    <property type="entry name" value="Ankyrin repeat"/>
    <property type="match status" value="1"/>
</dbReference>
<dbReference type="SMART" id="SM00248">
    <property type="entry name" value="ANK"/>
    <property type="match status" value="6"/>
</dbReference>
<evidence type="ECO:0000313" key="4">
    <source>
        <dbReference type="EMBL" id="CAC5389205.1"/>
    </source>
</evidence>
<dbReference type="PANTHER" id="PTHR46680">
    <property type="entry name" value="NF-KAPPA-B INHIBITOR ALPHA"/>
    <property type="match status" value="1"/>
</dbReference>
<dbReference type="PROSITE" id="PS50297">
    <property type="entry name" value="ANK_REP_REGION"/>
    <property type="match status" value="3"/>
</dbReference>
<feature type="repeat" description="ANK" evidence="3">
    <location>
        <begin position="280"/>
        <end position="312"/>
    </location>
</feature>
<dbReference type="EMBL" id="CACVKT020004324">
    <property type="protein sequence ID" value="CAC5389205.1"/>
    <property type="molecule type" value="Genomic_DNA"/>
</dbReference>
<accession>A0A6J8BYZ0</accession>
<dbReference type="GO" id="GO:0005829">
    <property type="term" value="C:cytosol"/>
    <property type="evidence" value="ECO:0007669"/>
    <property type="project" value="TreeGrafter"/>
</dbReference>
<keyword evidence="1" id="KW-0677">Repeat</keyword>
<dbReference type="OrthoDB" id="6071529at2759"/>
<feature type="repeat" description="ANK" evidence="3">
    <location>
        <begin position="229"/>
        <end position="251"/>
    </location>
</feature>
<dbReference type="AlphaFoldDB" id="A0A6J8BYZ0"/>
<sequence length="392" mass="43191">MDAHCRHKGGDIETDGEQLLKHQTDERFDSAYSSYSSVNSSSSIHGFKSDLELRREITQISSMAKSTHNFDSFNAKDSGVGLDSVDSAIGKSLKSVEIEDDISCEIASTVEGKTQIGDISERLGDMRINSLDSLGSSCSSIDSDRVTPEAMVVYGKDEDGDTLLNIAILEGQTQLVSEFIKLAPGCVWLDIQNNDMWQTPLHLAALTHRIEIARRLMVGGADIEIQDCNGDTPLHIACRLGDIEMVSVLLRPIELNETHFNEYRIPVRQVPQNLEIRNSSGYTCLHESALNGQLNIMKVLISKGAQVNTKECKCGATVLHMAIDQSNSEMVSYLLSRRDTNIDNKLYNGTTPMLLSHYRKNTEILEKLKRAGASFGNLSLTGSPNSSEDDDM</sequence>
<evidence type="ECO:0000256" key="2">
    <source>
        <dbReference type="ARBA" id="ARBA00023043"/>
    </source>
</evidence>
<dbReference type="PANTHER" id="PTHR46680:SF3">
    <property type="entry name" value="NF-KAPPA-B INHIBITOR CACTUS"/>
    <property type="match status" value="1"/>
</dbReference>
<dbReference type="Proteomes" id="UP000507470">
    <property type="component" value="Unassembled WGS sequence"/>
</dbReference>
<feature type="repeat" description="ANK" evidence="3">
    <location>
        <begin position="196"/>
        <end position="228"/>
    </location>
</feature>
<dbReference type="GO" id="GO:0071356">
    <property type="term" value="P:cellular response to tumor necrosis factor"/>
    <property type="evidence" value="ECO:0007669"/>
    <property type="project" value="TreeGrafter"/>
</dbReference>
<name>A0A6J8BYZ0_MYTCO</name>
<dbReference type="InterPro" id="IPR002110">
    <property type="entry name" value="Ankyrin_rpt"/>
</dbReference>
<proteinExistence type="predicted"/>
<dbReference type="InterPro" id="IPR051070">
    <property type="entry name" value="NF-kappa-B_inhibitor"/>
</dbReference>
<evidence type="ECO:0000313" key="5">
    <source>
        <dbReference type="Proteomes" id="UP000507470"/>
    </source>
</evidence>
<dbReference type="PRINTS" id="PR01415">
    <property type="entry name" value="ANKYRIN"/>
</dbReference>
<keyword evidence="2 3" id="KW-0040">ANK repeat</keyword>